<evidence type="ECO:0000256" key="4">
    <source>
        <dbReference type="ARBA" id="ARBA00022801"/>
    </source>
</evidence>
<dbReference type="GO" id="GO:0003676">
    <property type="term" value="F:nucleic acid binding"/>
    <property type="evidence" value="ECO:0007669"/>
    <property type="project" value="InterPro"/>
</dbReference>
<organism evidence="10 11">
    <name type="scientific">Alteromonas confluentis</name>
    <dbReference type="NCBI Taxonomy" id="1656094"/>
    <lineage>
        <taxon>Bacteria</taxon>
        <taxon>Pseudomonadati</taxon>
        <taxon>Pseudomonadota</taxon>
        <taxon>Gammaproteobacteria</taxon>
        <taxon>Alteromonadales</taxon>
        <taxon>Alteromonadaceae</taxon>
        <taxon>Alteromonas/Salinimonas group</taxon>
        <taxon>Alteromonas</taxon>
    </lineage>
</organism>
<dbReference type="GO" id="GO:0006281">
    <property type="term" value="P:DNA repair"/>
    <property type="evidence" value="ECO:0007669"/>
    <property type="project" value="InterPro"/>
</dbReference>
<keyword evidence="3" id="KW-0540">Nuclease</keyword>
<feature type="domain" description="DDH" evidence="7">
    <location>
        <begin position="71"/>
        <end position="229"/>
    </location>
</feature>
<evidence type="ECO:0000259" key="7">
    <source>
        <dbReference type="Pfam" id="PF01368"/>
    </source>
</evidence>
<dbReference type="Pfam" id="PF01368">
    <property type="entry name" value="DHH"/>
    <property type="match status" value="1"/>
</dbReference>
<evidence type="ECO:0000256" key="3">
    <source>
        <dbReference type="ARBA" id="ARBA00022722"/>
    </source>
</evidence>
<feature type="domain" description="DHHA1" evidence="8">
    <location>
        <begin position="354"/>
        <end position="449"/>
    </location>
</feature>
<keyword evidence="11" id="KW-1185">Reference proteome</keyword>
<dbReference type="InterPro" id="IPR003156">
    <property type="entry name" value="DHHA1_dom"/>
</dbReference>
<dbReference type="OrthoDB" id="9809852at2"/>
<evidence type="ECO:0000256" key="5">
    <source>
        <dbReference type="ARBA" id="ARBA00022839"/>
    </source>
</evidence>
<evidence type="ECO:0000256" key="1">
    <source>
        <dbReference type="ARBA" id="ARBA00005915"/>
    </source>
</evidence>
<dbReference type="EMBL" id="MDHN01000008">
    <property type="protein sequence ID" value="OFC72100.1"/>
    <property type="molecule type" value="Genomic_DNA"/>
</dbReference>
<dbReference type="SUPFAM" id="SSF64182">
    <property type="entry name" value="DHH phosphoesterases"/>
    <property type="match status" value="1"/>
</dbReference>
<dbReference type="Gene3D" id="3.90.1640.30">
    <property type="match status" value="1"/>
</dbReference>
<accession>A0A1E7ZF45</accession>
<keyword evidence="6" id="KW-0175">Coiled coil</keyword>
<dbReference type="PANTHER" id="PTHR30255">
    <property type="entry name" value="SINGLE-STRANDED-DNA-SPECIFIC EXONUCLEASE RECJ"/>
    <property type="match status" value="1"/>
</dbReference>
<name>A0A1E7ZF45_9ALTE</name>
<feature type="coiled-coil region" evidence="6">
    <location>
        <begin position="313"/>
        <end position="340"/>
    </location>
</feature>
<evidence type="ECO:0000256" key="6">
    <source>
        <dbReference type="SAM" id="Coils"/>
    </source>
</evidence>
<dbReference type="NCBIfam" id="TIGR00644">
    <property type="entry name" value="recJ"/>
    <property type="match status" value="1"/>
</dbReference>
<sequence length="576" mass="62718">MSLPIVRRQLCSASRLSAELHPVLDRVYRGRAVETVDELDNALKQLSHFNLLKGIDDATHCLINAIRQQKRVTIIGDFDADGATSTAVCMLALKQLGLQSVNYLVPNRFDFGYGLSEQIVEVAYQQGTDILLTVDNGIACLAGVTKAKSLGLEVIVTDHHLPGNTLPDADAIVNPNQPGCHFPSKNLAGVGVAFYLMLSLRSEMQKAGMFNDIPAPNLANLLDIVAVGTVADVVALDKNNRVLVYQGLQRIRSGHCRPGIKALFEVANRNKPLGYLTSTDLGFVIGPRLNAAGRLDDMALGIECLLCDDAIQARHMAAELDRLNLQRRAIETEMKEEAEAALESISLGDALPPALVLYQPHFHQGVIGIVAGRLKEKHHRPVIVFAKQDETTLKGSARSIPGLHIRDILDEVNTGWPGVIDKFGGHAMAAGLSLPADALPAFEKALQTVVLRHLENIDCEKQILSDGELAADEMDLTLAHALRQAGPFGQGFDAPKFDGVLDIVDQRMVGENKNHLKVVFRKDNGEEIDGIAFGVDTNVWPNAGILRAEVVYQLDINTFRGRESVQLLVEEIAPRD</sequence>
<dbReference type="GO" id="GO:0008409">
    <property type="term" value="F:5'-3' exonuclease activity"/>
    <property type="evidence" value="ECO:0007669"/>
    <property type="project" value="InterPro"/>
</dbReference>
<dbReference type="InterPro" id="IPR004610">
    <property type="entry name" value="RecJ"/>
</dbReference>
<dbReference type="STRING" id="1656094.BFC18_05205"/>
<feature type="domain" description="RecJ OB" evidence="9">
    <location>
        <begin position="466"/>
        <end position="570"/>
    </location>
</feature>
<dbReference type="GO" id="GO:0006310">
    <property type="term" value="P:DNA recombination"/>
    <property type="evidence" value="ECO:0007669"/>
    <property type="project" value="InterPro"/>
</dbReference>
<evidence type="ECO:0000259" key="8">
    <source>
        <dbReference type="Pfam" id="PF02272"/>
    </source>
</evidence>
<dbReference type="InterPro" id="IPR041122">
    <property type="entry name" value="RecJ_OB"/>
</dbReference>
<evidence type="ECO:0000313" key="10">
    <source>
        <dbReference type="EMBL" id="OFC72100.1"/>
    </source>
</evidence>
<proteinExistence type="inferred from homology"/>
<evidence type="ECO:0000256" key="2">
    <source>
        <dbReference type="ARBA" id="ARBA00019841"/>
    </source>
</evidence>
<evidence type="ECO:0000313" key="11">
    <source>
        <dbReference type="Proteomes" id="UP000175691"/>
    </source>
</evidence>
<dbReference type="PANTHER" id="PTHR30255:SF2">
    <property type="entry name" value="SINGLE-STRANDED-DNA-SPECIFIC EXONUCLEASE RECJ"/>
    <property type="match status" value="1"/>
</dbReference>
<dbReference type="InterPro" id="IPR038763">
    <property type="entry name" value="DHH_sf"/>
</dbReference>
<dbReference type="InterPro" id="IPR001667">
    <property type="entry name" value="DDH_dom"/>
</dbReference>
<dbReference type="FunFam" id="3.90.1640.30:FF:000001">
    <property type="entry name" value="Single-stranded-DNA-specific exonuclease RecJ"/>
    <property type="match status" value="1"/>
</dbReference>
<gene>
    <name evidence="10" type="ORF">BFC18_05205</name>
</gene>
<evidence type="ECO:0000259" key="9">
    <source>
        <dbReference type="Pfam" id="PF17768"/>
    </source>
</evidence>
<keyword evidence="4" id="KW-0378">Hydrolase</keyword>
<dbReference type="InterPro" id="IPR051673">
    <property type="entry name" value="SSDNA_exonuclease_RecJ"/>
</dbReference>
<dbReference type="Proteomes" id="UP000175691">
    <property type="component" value="Unassembled WGS sequence"/>
</dbReference>
<dbReference type="Pfam" id="PF17768">
    <property type="entry name" value="RecJ_OB"/>
    <property type="match status" value="1"/>
</dbReference>
<dbReference type="Pfam" id="PF02272">
    <property type="entry name" value="DHHA1"/>
    <property type="match status" value="1"/>
</dbReference>
<reference evidence="10 11" key="1">
    <citation type="submission" date="2016-08" db="EMBL/GenBank/DDBJ databases">
        <authorList>
            <person name="Seilhamer J.J."/>
        </authorList>
    </citation>
    <scope>NUCLEOTIDE SEQUENCE [LARGE SCALE GENOMIC DNA]</scope>
    <source>
        <strain evidence="10 11">KCTC 42603</strain>
    </source>
</reference>
<dbReference type="RefSeq" id="WP_070123882.1">
    <property type="nucleotide sequence ID" value="NZ_MDHN01000008.1"/>
</dbReference>
<comment type="similarity">
    <text evidence="1">Belongs to the RecJ family.</text>
</comment>
<dbReference type="AlphaFoldDB" id="A0A1E7ZF45"/>
<comment type="caution">
    <text evidence="10">The sequence shown here is derived from an EMBL/GenBank/DDBJ whole genome shotgun (WGS) entry which is preliminary data.</text>
</comment>
<keyword evidence="5 10" id="KW-0269">Exonuclease</keyword>
<dbReference type="Gene3D" id="3.10.310.30">
    <property type="match status" value="1"/>
</dbReference>
<protein>
    <recommendedName>
        <fullName evidence="2">Single-stranded-DNA-specific exonuclease RecJ</fullName>
    </recommendedName>
</protein>